<dbReference type="Gene3D" id="2.60.120.620">
    <property type="entry name" value="q2cbj1_9rhob like domain"/>
    <property type="match status" value="1"/>
</dbReference>
<organism evidence="8 9">
    <name type="scientific">Ponticaulis profundi</name>
    <dbReference type="NCBI Taxonomy" id="2665222"/>
    <lineage>
        <taxon>Bacteria</taxon>
        <taxon>Pseudomonadati</taxon>
        <taxon>Pseudomonadota</taxon>
        <taxon>Alphaproteobacteria</taxon>
        <taxon>Hyphomonadales</taxon>
        <taxon>Hyphomonadaceae</taxon>
        <taxon>Ponticaulis</taxon>
    </lineage>
</organism>
<reference evidence="9" key="1">
    <citation type="journal article" date="2019" name="Int. J. Syst. Evol. Microbiol.">
        <title>The Global Catalogue of Microorganisms (GCM) 10K type strain sequencing project: providing services to taxonomists for standard genome sequencing and annotation.</title>
        <authorList>
            <consortium name="The Broad Institute Genomics Platform"/>
            <consortium name="The Broad Institute Genome Sequencing Center for Infectious Disease"/>
            <person name="Wu L."/>
            <person name="Ma J."/>
        </authorList>
    </citation>
    <scope>NUCLEOTIDE SEQUENCE [LARGE SCALE GENOMIC DNA]</scope>
    <source>
        <strain evidence="9">CGMCC-1.15741</strain>
    </source>
</reference>
<comment type="caution">
    <text evidence="8">The sequence shown here is derived from an EMBL/GenBank/DDBJ whole genome shotgun (WGS) entry which is preliminary data.</text>
</comment>
<dbReference type="EMBL" id="JBHSSW010000012">
    <property type="protein sequence ID" value="MFC6198516.1"/>
    <property type="molecule type" value="Genomic_DNA"/>
</dbReference>
<dbReference type="PROSITE" id="PS51471">
    <property type="entry name" value="FE2OG_OXY"/>
    <property type="match status" value="1"/>
</dbReference>
<keyword evidence="4" id="KW-0223">Dioxygenase</keyword>
<dbReference type="Pfam" id="PF13640">
    <property type="entry name" value="2OG-FeII_Oxy_3"/>
    <property type="match status" value="1"/>
</dbReference>
<accession>A0ABW1SB60</accession>
<dbReference type="InterPro" id="IPR005123">
    <property type="entry name" value="Oxoglu/Fe-dep_dioxygenase_dom"/>
</dbReference>
<keyword evidence="5" id="KW-0560">Oxidoreductase</keyword>
<evidence type="ECO:0000313" key="9">
    <source>
        <dbReference type="Proteomes" id="UP001596303"/>
    </source>
</evidence>
<keyword evidence="2" id="KW-0479">Metal-binding</keyword>
<dbReference type="PANTHER" id="PTHR12907:SF26">
    <property type="entry name" value="HIF PROLYL HYDROXYLASE, ISOFORM C"/>
    <property type="match status" value="1"/>
</dbReference>
<dbReference type="InterPro" id="IPR051559">
    <property type="entry name" value="HIF_prolyl_hydroxylases"/>
</dbReference>
<dbReference type="InterPro" id="IPR006620">
    <property type="entry name" value="Pro_4_hyd_alph"/>
</dbReference>
<sequence length="227" mass="25466">MQAVQLSDIATPNWIAELAATGVAITHSFIPPALVSALRVEAEAYHQDERLARAGVGRIGDHQVDLSIRRDKTRWMSREQSETQAWYLSEMESLRLLLNRELFLGLFSFEAHYAAYEKDGFYARHLDAFRGARNRILSTVLYLNEDWDEADGGELAIFDEQAPDDAPPTLLVPPHAGTMTIFLSEDIPHEVLPTQKTRYSIAGWYRLNDRLGAPSLQAVTPVSNLAS</sequence>
<evidence type="ECO:0000313" key="8">
    <source>
        <dbReference type="EMBL" id="MFC6198516.1"/>
    </source>
</evidence>
<protein>
    <submittedName>
        <fullName evidence="8">2OG-Fe(II) oxygenase</fullName>
    </submittedName>
</protein>
<proteinExistence type="predicted"/>
<comment type="cofactor">
    <cofactor evidence="1">
        <name>L-ascorbate</name>
        <dbReference type="ChEBI" id="CHEBI:38290"/>
    </cofactor>
</comment>
<dbReference type="SMART" id="SM00702">
    <property type="entry name" value="P4Hc"/>
    <property type="match status" value="1"/>
</dbReference>
<dbReference type="Proteomes" id="UP001596303">
    <property type="component" value="Unassembled WGS sequence"/>
</dbReference>
<evidence type="ECO:0000256" key="4">
    <source>
        <dbReference type="ARBA" id="ARBA00022964"/>
    </source>
</evidence>
<dbReference type="RefSeq" id="WP_377378791.1">
    <property type="nucleotide sequence ID" value="NZ_JBHSSW010000012.1"/>
</dbReference>
<evidence type="ECO:0000256" key="6">
    <source>
        <dbReference type="ARBA" id="ARBA00023004"/>
    </source>
</evidence>
<dbReference type="InterPro" id="IPR044862">
    <property type="entry name" value="Pro_4_hyd_alph_FE2OG_OXY"/>
</dbReference>
<evidence type="ECO:0000256" key="3">
    <source>
        <dbReference type="ARBA" id="ARBA00022896"/>
    </source>
</evidence>
<gene>
    <name evidence="8" type="ORF">ACFQDM_10510</name>
</gene>
<name>A0ABW1SB60_9PROT</name>
<evidence type="ECO:0000256" key="2">
    <source>
        <dbReference type="ARBA" id="ARBA00022723"/>
    </source>
</evidence>
<evidence type="ECO:0000259" key="7">
    <source>
        <dbReference type="PROSITE" id="PS51471"/>
    </source>
</evidence>
<keyword evidence="9" id="KW-1185">Reference proteome</keyword>
<keyword evidence="3" id="KW-0847">Vitamin C</keyword>
<evidence type="ECO:0000256" key="1">
    <source>
        <dbReference type="ARBA" id="ARBA00001961"/>
    </source>
</evidence>
<feature type="domain" description="Fe2OG dioxygenase" evidence="7">
    <location>
        <begin position="102"/>
        <end position="207"/>
    </location>
</feature>
<evidence type="ECO:0000256" key="5">
    <source>
        <dbReference type="ARBA" id="ARBA00023002"/>
    </source>
</evidence>
<keyword evidence="6" id="KW-0408">Iron</keyword>
<dbReference type="PANTHER" id="PTHR12907">
    <property type="entry name" value="EGL NINE HOMOLOG-RELATED"/>
    <property type="match status" value="1"/>
</dbReference>